<evidence type="ECO:0000313" key="4">
    <source>
        <dbReference type="Proteomes" id="UP001321477"/>
    </source>
</evidence>
<evidence type="ECO:0000256" key="1">
    <source>
        <dbReference type="ARBA" id="ARBA00006479"/>
    </source>
</evidence>
<dbReference type="EMBL" id="AP027734">
    <property type="protein sequence ID" value="BDZ55632.1"/>
    <property type="molecule type" value="Genomic_DNA"/>
</dbReference>
<organism evidence="3 4">
    <name type="scientific">Agromyces marinus</name>
    <dbReference type="NCBI Taxonomy" id="1389020"/>
    <lineage>
        <taxon>Bacteria</taxon>
        <taxon>Bacillati</taxon>
        <taxon>Actinomycetota</taxon>
        <taxon>Actinomycetes</taxon>
        <taxon>Micrococcales</taxon>
        <taxon>Microbacteriaceae</taxon>
        <taxon>Agromyces</taxon>
    </lineage>
</organism>
<dbReference type="SUPFAM" id="SSF53067">
    <property type="entry name" value="Actin-like ATPase domain"/>
    <property type="match status" value="1"/>
</dbReference>
<dbReference type="Pfam" id="PF00480">
    <property type="entry name" value="ROK"/>
    <property type="match status" value="1"/>
</dbReference>
<dbReference type="Proteomes" id="UP001321477">
    <property type="component" value="Chromosome"/>
</dbReference>
<dbReference type="Gene3D" id="3.30.420.40">
    <property type="match status" value="2"/>
</dbReference>
<gene>
    <name evidence="3" type="ORF">GCM10025870_27050</name>
</gene>
<dbReference type="CDD" id="cd23763">
    <property type="entry name" value="ASKHA_ATPase_ROK"/>
    <property type="match status" value="1"/>
</dbReference>
<evidence type="ECO:0000313" key="3">
    <source>
        <dbReference type="EMBL" id="BDZ55632.1"/>
    </source>
</evidence>
<dbReference type="PANTHER" id="PTHR18964:SF149">
    <property type="entry name" value="BIFUNCTIONAL UDP-N-ACETYLGLUCOSAMINE 2-EPIMERASE_N-ACETYLMANNOSAMINE KINASE"/>
    <property type="match status" value="1"/>
</dbReference>
<feature type="compositionally biased region" description="Low complexity" evidence="2">
    <location>
        <begin position="157"/>
        <end position="181"/>
    </location>
</feature>
<keyword evidence="4" id="KW-1185">Reference proteome</keyword>
<dbReference type="InterPro" id="IPR000600">
    <property type="entry name" value="ROK"/>
</dbReference>
<dbReference type="InterPro" id="IPR043129">
    <property type="entry name" value="ATPase_NBD"/>
</dbReference>
<proteinExistence type="inferred from homology"/>
<feature type="compositionally biased region" description="Basic residues" evidence="2">
    <location>
        <begin position="182"/>
        <end position="200"/>
    </location>
</feature>
<name>A0ABN6YDW2_9MICO</name>
<protein>
    <recommendedName>
        <fullName evidence="5">ROK family protein</fullName>
    </recommendedName>
</protein>
<dbReference type="PANTHER" id="PTHR18964">
    <property type="entry name" value="ROK (REPRESSOR, ORF, KINASE) FAMILY"/>
    <property type="match status" value="1"/>
</dbReference>
<accession>A0ABN6YDW2</accession>
<evidence type="ECO:0000256" key="2">
    <source>
        <dbReference type="SAM" id="MobiDB-lite"/>
    </source>
</evidence>
<reference evidence="4" key="1">
    <citation type="journal article" date="2019" name="Int. J. Syst. Evol. Microbiol.">
        <title>The Global Catalogue of Microorganisms (GCM) 10K type strain sequencing project: providing services to taxonomists for standard genome sequencing and annotation.</title>
        <authorList>
            <consortium name="The Broad Institute Genomics Platform"/>
            <consortium name="The Broad Institute Genome Sequencing Center for Infectious Disease"/>
            <person name="Wu L."/>
            <person name="Ma J."/>
        </authorList>
    </citation>
    <scope>NUCLEOTIDE SEQUENCE [LARGE SCALE GENOMIC DNA]</scope>
    <source>
        <strain evidence="4">NBRC 109019</strain>
    </source>
</reference>
<comment type="similarity">
    <text evidence="1">Belongs to the ROK (NagC/XylR) family.</text>
</comment>
<feature type="region of interest" description="Disordered" evidence="2">
    <location>
        <begin position="154"/>
        <end position="223"/>
    </location>
</feature>
<evidence type="ECO:0008006" key="5">
    <source>
        <dbReference type="Google" id="ProtNLM"/>
    </source>
</evidence>
<sequence length="223" mass="22760">MRLGIDIGGTKTAAVAVHADGGLSEQVRMPTGFGAEQVVATALETVERMARITGVETSSFSSIGIGIPGSVDSSTGRVTHAVNLGLEGLDLGARLADILGVGVRVENDVNAAALGAHHLLGADGGVRPQAMAYVNFGTGLAAGIVLGGSLLRGGAGSRARSGTSRSTRPARGARAASAGASRRSRRVRHWPRCGRARTRTPRSTCSIGRMRARPRRSPCGTGS</sequence>